<sequence length="624" mass="69431">MIVAHQDDDCADEEPPLQDLPSTSQVLPTPPPSAIAQPPSPQQQPQPSHYAKISMDLFHTLLETWGIISNIDANEDVTLKDVATIAKEVEVEKDAEIEENADVQGRQAESQTQIYQIDLEHADKVLSMQDDKVEPTKLQEVVEVVTSAKLMTEVVIVASATITSATTPIITAAITTAPSAARRRKRVVIRDPKETATPSIIIHFEPKSKDKGKRILVEEPKPLKKQAQIEQDEAYARELMAELNKNINWDDVVDQVRIKEKKDNVGYTYNILVELGPESRGPRDTNKDSPEGKIGIYTRQIEFVNFHMGLLDFVKSLDPSKVKTEELTLDPNEVPLLTETADAVVNPSPQIIRLVTHTIVDEIDLYSSKNKRKVGASSISPPVKKDRTGGMSIKKPAITIARKSPAIIRKLIKQANVDSGGAASHAEEFVSCSVTPFLERECKDQSVLNDEDNVRTCPPGHYVVLSSSSTDTNNLNSPKVIPSTPFVQENIDVVATEPPGATHDSFAPVMEVGGRSFLRTRRENPLPHPGKVDTAAEVIEEFTLSANLLHVNIDDPDITMEEYIRIEEEKARRRGKVYNWETATYGKILYDEDVHDLRSVETEFPTIVFNDNLHQMKHSLVNPR</sequence>
<reference evidence="2" key="1">
    <citation type="journal article" date="2019" name="Sci. Rep.">
        <title>Draft genome of Tanacetum cinerariifolium, the natural source of mosquito coil.</title>
        <authorList>
            <person name="Yamashiro T."/>
            <person name="Shiraishi A."/>
            <person name="Satake H."/>
            <person name="Nakayama K."/>
        </authorList>
    </citation>
    <scope>NUCLEOTIDE SEQUENCE</scope>
</reference>
<dbReference type="EMBL" id="BKCJ010002912">
    <property type="protein sequence ID" value="GEU51746.1"/>
    <property type="molecule type" value="Genomic_DNA"/>
</dbReference>
<organism evidence="2">
    <name type="scientific">Tanacetum cinerariifolium</name>
    <name type="common">Dalmatian daisy</name>
    <name type="synonym">Chrysanthemum cinerariifolium</name>
    <dbReference type="NCBI Taxonomy" id="118510"/>
    <lineage>
        <taxon>Eukaryota</taxon>
        <taxon>Viridiplantae</taxon>
        <taxon>Streptophyta</taxon>
        <taxon>Embryophyta</taxon>
        <taxon>Tracheophyta</taxon>
        <taxon>Spermatophyta</taxon>
        <taxon>Magnoliopsida</taxon>
        <taxon>eudicotyledons</taxon>
        <taxon>Gunneridae</taxon>
        <taxon>Pentapetalae</taxon>
        <taxon>asterids</taxon>
        <taxon>campanulids</taxon>
        <taxon>Asterales</taxon>
        <taxon>Asteraceae</taxon>
        <taxon>Asteroideae</taxon>
        <taxon>Anthemideae</taxon>
        <taxon>Anthemidinae</taxon>
        <taxon>Tanacetum</taxon>
    </lineage>
</organism>
<feature type="compositionally biased region" description="Pro residues" evidence="1">
    <location>
        <begin position="28"/>
        <end position="44"/>
    </location>
</feature>
<dbReference type="AlphaFoldDB" id="A0A6L2KR20"/>
<feature type="region of interest" description="Disordered" evidence="1">
    <location>
        <begin position="1"/>
        <end position="48"/>
    </location>
</feature>
<evidence type="ECO:0000313" key="2">
    <source>
        <dbReference type="EMBL" id="GEU51746.1"/>
    </source>
</evidence>
<proteinExistence type="predicted"/>
<name>A0A6L2KR20_TANCI</name>
<evidence type="ECO:0000256" key="1">
    <source>
        <dbReference type="SAM" id="MobiDB-lite"/>
    </source>
</evidence>
<comment type="caution">
    <text evidence="2">The sequence shown here is derived from an EMBL/GenBank/DDBJ whole genome shotgun (WGS) entry which is preliminary data.</text>
</comment>
<protein>
    <submittedName>
        <fullName evidence="2">Uncharacterized protein</fullName>
    </submittedName>
</protein>
<accession>A0A6L2KR20</accession>
<gene>
    <name evidence="2" type="ORF">Tci_023724</name>
</gene>